<dbReference type="Proteomes" id="UP001460270">
    <property type="component" value="Unassembled WGS sequence"/>
</dbReference>
<dbReference type="EMBL" id="JBBPFD010000004">
    <property type="protein sequence ID" value="KAK7929301.1"/>
    <property type="molecule type" value="Genomic_DNA"/>
</dbReference>
<name>A0AAW0PKB6_9GOBI</name>
<reference evidence="3" key="1">
    <citation type="submission" date="2024-04" db="EMBL/GenBank/DDBJ databases">
        <title>Salinicola lusitanus LLJ914,a marine bacterium isolated from the Okinawa Trough.</title>
        <authorList>
            <person name="Li J."/>
        </authorList>
    </citation>
    <scope>NUCLEOTIDE SEQUENCE [LARGE SCALE GENOMIC DNA]</scope>
</reference>
<evidence type="ECO:0000313" key="2">
    <source>
        <dbReference type="EMBL" id="KAK7929301.1"/>
    </source>
</evidence>
<sequence>MRTNPGSETPQPSASARKLLCRSEPLVMKRMTAAAGHHRKPGNLTPVRDSPAIPRLRSVNSYTNIRAATTARNLNKSLQNLNLNEEGGQASPLSTSSSTSSTLGSPDNDEYILSFETIDKMRRVSSYSSLNSLIELSAWARLWRDPIRAGQGQKGAKK</sequence>
<dbReference type="AlphaFoldDB" id="A0AAW0PKB6"/>
<accession>A0AAW0PKB6</accession>
<feature type="region of interest" description="Disordered" evidence="1">
    <location>
        <begin position="76"/>
        <end position="106"/>
    </location>
</feature>
<feature type="compositionally biased region" description="Low complexity" evidence="1">
    <location>
        <begin position="91"/>
        <end position="106"/>
    </location>
</feature>
<organism evidence="2 3">
    <name type="scientific">Mugilogobius chulae</name>
    <name type="common">yellowstripe goby</name>
    <dbReference type="NCBI Taxonomy" id="88201"/>
    <lineage>
        <taxon>Eukaryota</taxon>
        <taxon>Metazoa</taxon>
        <taxon>Chordata</taxon>
        <taxon>Craniata</taxon>
        <taxon>Vertebrata</taxon>
        <taxon>Euteleostomi</taxon>
        <taxon>Actinopterygii</taxon>
        <taxon>Neopterygii</taxon>
        <taxon>Teleostei</taxon>
        <taxon>Neoteleostei</taxon>
        <taxon>Acanthomorphata</taxon>
        <taxon>Gobiaria</taxon>
        <taxon>Gobiiformes</taxon>
        <taxon>Gobioidei</taxon>
        <taxon>Gobiidae</taxon>
        <taxon>Gobionellinae</taxon>
        <taxon>Mugilogobius</taxon>
    </lineage>
</organism>
<keyword evidence="3" id="KW-1185">Reference proteome</keyword>
<evidence type="ECO:0000313" key="3">
    <source>
        <dbReference type="Proteomes" id="UP001460270"/>
    </source>
</evidence>
<comment type="caution">
    <text evidence="2">The sequence shown here is derived from an EMBL/GenBank/DDBJ whole genome shotgun (WGS) entry which is preliminary data.</text>
</comment>
<gene>
    <name evidence="2" type="ORF">WMY93_005696</name>
</gene>
<proteinExistence type="predicted"/>
<protein>
    <submittedName>
        <fullName evidence="2">Uncharacterized protein</fullName>
    </submittedName>
</protein>
<evidence type="ECO:0000256" key="1">
    <source>
        <dbReference type="SAM" id="MobiDB-lite"/>
    </source>
</evidence>